<dbReference type="AlphaFoldDB" id="A9RCZ8"/>
<evidence type="ECO:0000256" key="5">
    <source>
        <dbReference type="SAM" id="MobiDB-lite"/>
    </source>
</evidence>
<evidence type="ECO:0008006" key="11">
    <source>
        <dbReference type="Google" id="ProtNLM"/>
    </source>
</evidence>
<dbReference type="CDD" id="cd11660">
    <property type="entry name" value="SANT_TRF"/>
    <property type="match status" value="1"/>
</dbReference>
<keyword evidence="10" id="KW-1185">Reference proteome</keyword>
<dbReference type="OMA" id="WEWIVEK"/>
<reference evidence="8 10" key="2">
    <citation type="journal article" date="2018" name="Plant J.">
        <title>The Physcomitrella patens chromosome-scale assembly reveals moss genome structure and evolution.</title>
        <authorList>
            <person name="Lang D."/>
            <person name="Ullrich K.K."/>
            <person name="Murat F."/>
            <person name="Fuchs J."/>
            <person name="Jenkins J."/>
            <person name="Haas F.B."/>
            <person name="Piednoel M."/>
            <person name="Gundlach H."/>
            <person name="Van Bel M."/>
            <person name="Meyberg R."/>
            <person name="Vives C."/>
            <person name="Morata J."/>
            <person name="Symeonidi A."/>
            <person name="Hiss M."/>
            <person name="Muchero W."/>
            <person name="Kamisugi Y."/>
            <person name="Saleh O."/>
            <person name="Blanc G."/>
            <person name="Decker E.L."/>
            <person name="van Gessel N."/>
            <person name="Grimwood J."/>
            <person name="Hayes R.D."/>
            <person name="Graham S.W."/>
            <person name="Gunter L.E."/>
            <person name="McDaniel S.F."/>
            <person name="Hoernstein S.N.W."/>
            <person name="Larsson A."/>
            <person name="Li F.W."/>
            <person name="Perroud P.F."/>
            <person name="Phillips J."/>
            <person name="Ranjan P."/>
            <person name="Rokshar D.S."/>
            <person name="Rothfels C.J."/>
            <person name="Schneider L."/>
            <person name="Shu S."/>
            <person name="Stevenson D.W."/>
            <person name="Thummler F."/>
            <person name="Tillich M."/>
            <person name="Villarreal Aguilar J.C."/>
            <person name="Widiez T."/>
            <person name="Wong G.K."/>
            <person name="Wymore A."/>
            <person name="Zhang Y."/>
            <person name="Zimmer A.D."/>
            <person name="Quatrano R.S."/>
            <person name="Mayer K.F.X."/>
            <person name="Goodstein D."/>
            <person name="Casacuberta J.M."/>
            <person name="Vandepoele K."/>
            <person name="Reski R."/>
            <person name="Cuming A.C."/>
            <person name="Tuskan G.A."/>
            <person name="Maumus F."/>
            <person name="Salse J."/>
            <person name="Schmutz J."/>
            <person name="Rensing S.A."/>
        </authorList>
    </citation>
    <scope>NUCLEOTIDE SEQUENCE [LARGE SCALE GENOMIC DNA]</scope>
    <source>
        <strain evidence="9 10">cv. Gransden 2004</strain>
    </source>
</reference>
<evidence type="ECO:0000256" key="4">
    <source>
        <dbReference type="PROSITE-ProRule" id="PRU00146"/>
    </source>
</evidence>
<evidence type="ECO:0000256" key="1">
    <source>
        <dbReference type="ARBA" id="ARBA00022723"/>
    </source>
</evidence>
<dbReference type="InterPro" id="IPR013083">
    <property type="entry name" value="Znf_RING/FYVE/PHD"/>
</dbReference>
<dbReference type="InterPro" id="IPR011011">
    <property type="entry name" value="Znf_FYVE_PHD"/>
</dbReference>
<dbReference type="PaxDb" id="3218-PP1S2_311V6.1"/>
<dbReference type="Gene3D" id="1.10.10.60">
    <property type="entry name" value="Homeodomain-like"/>
    <property type="match status" value="1"/>
</dbReference>
<sequence length="862" mass="96681">MDARVSSTQSQVEASTPGLAWKWILQKLADVPEFGVAFLNELITTHVKDTEEAHCWPFLERVALRNLEELVVSNQIDSDVIPLLKALIGQDISSVTKGSSVKQRFNKELVLRVQTEVVLSVLREDVNKGERDWSSFASELERVFTEEADNGVLDRKRELSALLKPKNQTEAVVAAYFNKYCLKKLKDDLYTFIDEKKKSFKPMFLDQLLRDFLSSNGTPFPEELGDVKKFRKVDTHANQAHVDTVNLESLPILTGALTNANMNPQNVEHEAGNGLEFDKTGDENIVHGRRGRKRLRRKVLSANHDIGDDEPEEMQEHNPRIKKPRRMISTSPVHSETVLHQDVSELALSKSISLKDNSPAKHRAESLEQRSSLKRGKEGMSASGNFGLKSMRCCTPHVSASMEKSEAYVGEPGRTNKCLSVADVESDAETQVMKGLSTDGEEGNLIKRSNGDDHLKEMAESSSHSESGSDQGDSQKIVATGVVKKKTLGSPSQRSISVDRRKKAPVLPSEDKIAQQRDIEKFLIKNEFIPLDAQDIYKFEFLDVGDDGHEDVCHMCGLHGKLVCCDRCPISMHFTCTEVLDLRLPKDEEEWYCPICVFTKAAQVAAEANKVAAAAKEKLKTFMKESIKKQSSSEGDALHQLRQKKTQSENIEQERTGNENIRQKKSKSLRKNGAGSVWESSVKCLLFNEDAKKTERAPNTPDQNISRRRLLAESTSGQKTKEKEISARPSKSSGPKDDSGEERVVQEAGVQELGSGAGDSRKVGGDKHDGDLDEDGGEKLQNLDWDRFLSGRRKLPGFRRRPLPWTREEEDALMEGVRRISNNGEWGFHWKRILQFGKGRFDPSRTYGDLKDKWRNLSKGVS</sequence>
<dbReference type="EnsemblPlants" id="Pp3c7_20880V3.2">
    <property type="protein sequence ID" value="Pp3c7_20880V3.2"/>
    <property type="gene ID" value="Pp3c7_20880"/>
</dbReference>
<dbReference type="RefSeq" id="XP_024380572.1">
    <property type="nucleotide sequence ID" value="XM_024524804.2"/>
</dbReference>
<dbReference type="PANTHER" id="PTHR47863">
    <property type="entry name" value="RING/FYVE/PHD ZINC FINGER SUPERFAMILY PROTEIN"/>
    <property type="match status" value="1"/>
</dbReference>
<dbReference type="PROSITE" id="PS50090">
    <property type="entry name" value="MYB_LIKE"/>
    <property type="match status" value="1"/>
</dbReference>
<dbReference type="SUPFAM" id="SSF46689">
    <property type="entry name" value="Homeodomain-like"/>
    <property type="match status" value="1"/>
</dbReference>
<gene>
    <name evidence="9" type="primary">LOC112284704</name>
    <name evidence="8" type="ORF">PHYPA_010644</name>
</gene>
<feature type="region of interest" description="Disordered" evidence="5">
    <location>
        <begin position="455"/>
        <end position="502"/>
    </location>
</feature>
<feature type="compositionally biased region" description="Basic and acidic residues" evidence="5">
    <location>
        <begin position="358"/>
        <end position="368"/>
    </location>
</feature>
<feature type="compositionally biased region" description="Basic and acidic residues" evidence="5">
    <location>
        <begin position="759"/>
        <end position="770"/>
    </location>
</feature>
<evidence type="ECO:0000259" key="7">
    <source>
        <dbReference type="PROSITE" id="PS50090"/>
    </source>
</evidence>
<evidence type="ECO:0000313" key="10">
    <source>
        <dbReference type="Proteomes" id="UP000006727"/>
    </source>
</evidence>
<dbReference type="InterPro" id="IPR001965">
    <property type="entry name" value="Znf_PHD"/>
</dbReference>
<name>A9RCZ8_PHYPA</name>
<dbReference type="Gramene" id="Pp3c7_20880V3.1">
    <property type="protein sequence ID" value="Pp3c7_20880V3.1"/>
    <property type="gene ID" value="Pp3c7_20880"/>
</dbReference>
<organism evidence="8">
    <name type="scientific">Physcomitrium patens</name>
    <name type="common">Spreading-leaved earth moss</name>
    <name type="synonym">Physcomitrella patens</name>
    <dbReference type="NCBI Taxonomy" id="3218"/>
    <lineage>
        <taxon>Eukaryota</taxon>
        <taxon>Viridiplantae</taxon>
        <taxon>Streptophyta</taxon>
        <taxon>Embryophyta</taxon>
        <taxon>Bryophyta</taxon>
        <taxon>Bryophytina</taxon>
        <taxon>Bryopsida</taxon>
        <taxon>Funariidae</taxon>
        <taxon>Funariales</taxon>
        <taxon>Funariaceae</taxon>
        <taxon>Physcomitrium</taxon>
    </lineage>
</organism>
<dbReference type="InterPro" id="IPR001005">
    <property type="entry name" value="SANT/Myb"/>
</dbReference>
<feature type="region of interest" description="Disordered" evidence="5">
    <location>
        <begin position="693"/>
        <end position="778"/>
    </location>
</feature>
<feature type="compositionally biased region" description="Basic and acidic residues" evidence="5">
    <location>
        <begin position="734"/>
        <end position="745"/>
    </location>
</feature>
<dbReference type="PROSITE" id="PS50016">
    <property type="entry name" value="ZF_PHD_2"/>
    <property type="match status" value="1"/>
</dbReference>
<feature type="region of interest" description="Disordered" evidence="5">
    <location>
        <begin position="626"/>
        <end position="673"/>
    </location>
</feature>
<dbReference type="PANTHER" id="PTHR47863:SF4">
    <property type="entry name" value="RING_FYVE_PHD ZINC FINGER SUPERFAMILY PROTEIN"/>
    <property type="match status" value="1"/>
</dbReference>
<dbReference type="GeneID" id="112284704"/>
<accession>A9RCZ8</accession>
<dbReference type="HOGENOM" id="CLU_334757_0_0_1"/>
<dbReference type="Gene3D" id="3.30.40.10">
    <property type="entry name" value="Zinc/RING finger domain, C3HC4 (zinc finger)"/>
    <property type="match status" value="1"/>
</dbReference>
<dbReference type="EnsemblPlants" id="Pp3c7_20880V3.1">
    <property type="protein sequence ID" value="Pp3c7_20880V3.1"/>
    <property type="gene ID" value="Pp3c7_20880"/>
</dbReference>
<dbReference type="GO" id="GO:0008270">
    <property type="term" value="F:zinc ion binding"/>
    <property type="evidence" value="ECO:0007669"/>
    <property type="project" value="UniProtKB-KW"/>
</dbReference>
<feature type="domain" description="Myb-like" evidence="7">
    <location>
        <begin position="804"/>
        <end position="858"/>
    </location>
</feature>
<dbReference type="InterPro" id="IPR009057">
    <property type="entry name" value="Homeodomain-like_sf"/>
</dbReference>
<dbReference type="SMART" id="SM00249">
    <property type="entry name" value="PHD"/>
    <property type="match status" value="1"/>
</dbReference>
<keyword evidence="3" id="KW-0862">Zinc</keyword>
<evidence type="ECO:0000256" key="3">
    <source>
        <dbReference type="ARBA" id="ARBA00022833"/>
    </source>
</evidence>
<dbReference type="OrthoDB" id="608866at2759"/>
<dbReference type="InterPro" id="IPR019787">
    <property type="entry name" value="Znf_PHD-finger"/>
</dbReference>
<dbReference type="eggNOG" id="KOG1473">
    <property type="taxonomic scope" value="Eukaryota"/>
</dbReference>
<dbReference type="KEGG" id="ppp:112284704"/>
<keyword evidence="2 4" id="KW-0863">Zinc-finger</keyword>
<feature type="domain" description="PHD-type" evidence="6">
    <location>
        <begin position="550"/>
        <end position="599"/>
    </location>
</feature>
<evidence type="ECO:0000259" key="6">
    <source>
        <dbReference type="PROSITE" id="PS50016"/>
    </source>
</evidence>
<evidence type="ECO:0000313" key="8">
    <source>
        <dbReference type="EMBL" id="PNR51457.1"/>
    </source>
</evidence>
<dbReference type="EMBL" id="ABEU02000007">
    <property type="protein sequence ID" value="PNR51457.1"/>
    <property type="molecule type" value="Genomic_DNA"/>
</dbReference>
<feature type="compositionally biased region" description="Low complexity" evidence="5">
    <location>
        <begin position="460"/>
        <end position="475"/>
    </location>
</feature>
<reference evidence="8 10" key="1">
    <citation type="journal article" date="2008" name="Science">
        <title>The Physcomitrella genome reveals evolutionary insights into the conquest of land by plants.</title>
        <authorList>
            <person name="Rensing S."/>
            <person name="Lang D."/>
            <person name="Zimmer A."/>
            <person name="Terry A."/>
            <person name="Salamov A."/>
            <person name="Shapiro H."/>
            <person name="Nishiyama T."/>
            <person name="Perroud P.-F."/>
            <person name="Lindquist E."/>
            <person name="Kamisugi Y."/>
            <person name="Tanahashi T."/>
            <person name="Sakakibara K."/>
            <person name="Fujita T."/>
            <person name="Oishi K."/>
            <person name="Shin-I T."/>
            <person name="Kuroki Y."/>
            <person name="Toyoda A."/>
            <person name="Suzuki Y."/>
            <person name="Hashimoto A."/>
            <person name="Yamaguchi K."/>
            <person name="Sugano A."/>
            <person name="Kohara Y."/>
            <person name="Fujiyama A."/>
            <person name="Anterola A."/>
            <person name="Aoki S."/>
            <person name="Ashton N."/>
            <person name="Barbazuk W.B."/>
            <person name="Barker E."/>
            <person name="Bennetzen J."/>
            <person name="Bezanilla M."/>
            <person name="Blankenship R."/>
            <person name="Cho S.H."/>
            <person name="Dutcher S."/>
            <person name="Estelle M."/>
            <person name="Fawcett J.A."/>
            <person name="Gundlach H."/>
            <person name="Hanada K."/>
            <person name="Heyl A."/>
            <person name="Hicks K.A."/>
            <person name="Hugh J."/>
            <person name="Lohr M."/>
            <person name="Mayer K."/>
            <person name="Melkozernov A."/>
            <person name="Murata T."/>
            <person name="Nelson D."/>
            <person name="Pils B."/>
            <person name="Prigge M."/>
            <person name="Reiss B."/>
            <person name="Renner T."/>
            <person name="Rombauts S."/>
            <person name="Rushton P."/>
            <person name="Sanderfoot A."/>
            <person name="Schween G."/>
            <person name="Shiu S.-H."/>
            <person name="Stueber K."/>
            <person name="Theodoulou F.L."/>
            <person name="Tu H."/>
            <person name="Van de Peer Y."/>
            <person name="Verrier P.J."/>
            <person name="Waters E."/>
            <person name="Wood A."/>
            <person name="Yang L."/>
            <person name="Cove D."/>
            <person name="Cuming A."/>
            <person name="Hasebe M."/>
            <person name="Lucas S."/>
            <person name="Mishler D.B."/>
            <person name="Reski R."/>
            <person name="Grigoriev I."/>
            <person name="Quatrano R.S."/>
            <person name="Boore J.L."/>
        </authorList>
    </citation>
    <scope>NUCLEOTIDE SEQUENCE [LARGE SCALE GENOMIC DNA]</scope>
    <source>
        <strain evidence="9 10">cv. Gransden 2004</strain>
    </source>
</reference>
<dbReference type="Pfam" id="PF00628">
    <property type="entry name" value="PHD"/>
    <property type="match status" value="1"/>
</dbReference>
<feature type="region of interest" description="Disordered" evidence="5">
    <location>
        <begin position="354"/>
        <end position="391"/>
    </location>
</feature>
<dbReference type="Gramene" id="Pp3c7_20880V3.2">
    <property type="protein sequence ID" value="Pp3c7_20880V3.2"/>
    <property type="gene ID" value="Pp3c7_20880"/>
</dbReference>
<evidence type="ECO:0000256" key="2">
    <source>
        <dbReference type="ARBA" id="ARBA00022771"/>
    </source>
</evidence>
<protein>
    <recommendedName>
        <fullName evidence="11">PHD-type domain-containing protein</fullName>
    </recommendedName>
</protein>
<proteinExistence type="predicted"/>
<dbReference type="SUPFAM" id="SSF57903">
    <property type="entry name" value="FYVE/PHD zinc finger"/>
    <property type="match status" value="1"/>
</dbReference>
<reference evidence="9" key="3">
    <citation type="submission" date="2020-12" db="UniProtKB">
        <authorList>
            <consortium name="EnsemblPlants"/>
        </authorList>
    </citation>
    <scope>IDENTIFICATION</scope>
</reference>
<dbReference type="Proteomes" id="UP000006727">
    <property type="component" value="Chromosome 7"/>
</dbReference>
<keyword evidence="1" id="KW-0479">Metal-binding</keyword>
<dbReference type="STRING" id="3218.A9RCZ8"/>
<evidence type="ECO:0000313" key="9">
    <source>
        <dbReference type="EnsemblPlants" id="Pp3c7_20880V3.1"/>
    </source>
</evidence>